<name>A0ABT8MBZ4_9EURY</name>
<protein>
    <submittedName>
        <fullName evidence="1">Type II toxin-antitoxin system HicA family toxin</fullName>
    </submittedName>
</protein>
<dbReference type="Proteomes" id="UP001168338">
    <property type="component" value="Unassembled WGS sequence"/>
</dbReference>
<comment type="caution">
    <text evidence="1">The sequence shown here is derived from an EMBL/GenBank/DDBJ whole genome shotgun (WGS) entry which is preliminary data.</text>
</comment>
<evidence type="ECO:0000313" key="2">
    <source>
        <dbReference type="Proteomes" id="UP001168338"/>
    </source>
</evidence>
<accession>A0ABT8MBZ4</accession>
<sequence>MAKSAGAGEHTITIPLHNEIARGTLNDILAKVSQWNGIPKEDLLEMLR</sequence>
<gene>
    <name evidence="1" type="ORF">FGU65_11195</name>
</gene>
<evidence type="ECO:0000313" key="1">
    <source>
        <dbReference type="EMBL" id="MDN7025453.1"/>
    </source>
</evidence>
<dbReference type="EMBL" id="VCYH01000007">
    <property type="protein sequence ID" value="MDN7025453.1"/>
    <property type="molecule type" value="Genomic_DNA"/>
</dbReference>
<proteinExistence type="predicted"/>
<dbReference type="RefSeq" id="WP_301664605.1">
    <property type="nucleotide sequence ID" value="NZ_VCYH01000007.1"/>
</dbReference>
<organism evidence="1 2">
    <name type="scientific">Methanoculleus frigidifontis</name>
    <dbReference type="NCBI Taxonomy" id="2584085"/>
    <lineage>
        <taxon>Archaea</taxon>
        <taxon>Methanobacteriati</taxon>
        <taxon>Methanobacteriota</taxon>
        <taxon>Stenosarchaea group</taxon>
        <taxon>Methanomicrobia</taxon>
        <taxon>Methanomicrobiales</taxon>
        <taxon>Methanomicrobiaceae</taxon>
        <taxon>Methanoculleus</taxon>
    </lineage>
</organism>
<keyword evidence="2" id="KW-1185">Reference proteome</keyword>
<reference evidence="1" key="1">
    <citation type="submission" date="2019-05" db="EMBL/GenBank/DDBJ databases">
        <title>Methanoculleus sp. FWC-SCC1, a methanogenic archaeon isolated from deep marine cold seep.</title>
        <authorList>
            <person name="Chen Y.-W."/>
            <person name="Chen S.-C."/>
            <person name="Teng N.-H."/>
            <person name="Lai M.-C."/>
        </authorList>
    </citation>
    <scope>NUCLEOTIDE SEQUENCE</scope>
    <source>
        <strain evidence="1">FWC-SCC1</strain>
    </source>
</reference>